<organism evidence="2 3">
    <name type="scientific">Mycoplasmopsis gallinacea</name>
    <dbReference type="NCBI Taxonomy" id="29556"/>
    <lineage>
        <taxon>Bacteria</taxon>
        <taxon>Bacillati</taxon>
        <taxon>Mycoplasmatota</taxon>
        <taxon>Mycoplasmoidales</taxon>
        <taxon>Metamycoplasmataceae</taxon>
        <taxon>Mycoplasmopsis</taxon>
    </lineage>
</organism>
<gene>
    <name evidence="2" type="ORF">GOQ20_03685</name>
</gene>
<dbReference type="Pfam" id="PF07728">
    <property type="entry name" value="AAA_5"/>
    <property type="match status" value="1"/>
</dbReference>
<dbReference type="Proteomes" id="UP000503310">
    <property type="component" value="Chromosome"/>
</dbReference>
<dbReference type="GO" id="GO:0005524">
    <property type="term" value="F:ATP binding"/>
    <property type="evidence" value="ECO:0007669"/>
    <property type="project" value="InterPro"/>
</dbReference>
<dbReference type="InterPro" id="IPR027417">
    <property type="entry name" value="P-loop_NTPase"/>
</dbReference>
<dbReference type="InterPro" id="IPR011704">
    <property type="entry name" value="ATPase_dyneun-rel_AAA"/>
</dbReference>
<dbReference type="GO" id="GO:0016887">
    <property type="term" value="F:ATP hydrolysis activity"/>
    <property type="evidence" value="ECO:0007669"/>
    <property type="project" value="InterPro"/>
</dbReference>
<evidence type="ECO:0000313" key="2">
    <source>
        <dbReference type="EMBL" id="QIW62494.1"/>
    </source>
</evidence>
<dbReference type="PANTHER" id="PTHR37291:SF1">
    <property type="entry name" value="TYPE IV METHYL-DIRECTED RESTRICTION ENZYME ECOKMCRB SUBUNIT"/>
    <property type="match status" value="1"/>
</dbReference>
<dbReference type="Gene3D" id="3.40.50.300">
    <property type="entry name" value="P-loop containing nucleotide triphosphate hydrolases"/>
    <property type="match status" value="1"/>
</dbReference>
<proteinExistence type="predicted"/>
<sequence>MSINKEIIQINKIKDYLAQKPNIQRDAIQKITKIDIDNVNSFYNEIKSNFEPRKLEKIPSEDLLYKLFNETNENGVKKEDKKENLMYRLEYYGWVYKKPINKKTEDYMNEFFGSIKNGDASTKFPLQIAKSKDKKEIIFIHKKREITKEEAIQITNDVKLFLKKVYEKSNTYDNYNLNNIDECIEFIKSIYNSIKEHESWEFKEGDWPFSLFDRVWFKKYLHIMFPDVFSPYYKTDGWQKYILDILFGDEANKWQEQEKLSKEEKKEISFMVNSILITNKIKSEFNLKNYEFIHCISNMDNEKEKNYVYVNKKGKENMTETKENKNNINEKGVNIIYYGVPGVGKSYKVQKEYCLDDKDKQVRFERVVFHPEYTYGDFVGQIKPIIKKENGNTLISYEFVPGAFTKILKKAIEDTNNHHYLIIEEINRGNAHSIFGDLFQLLDRDESGKSQYGITNYDLLEYINNDDLELEKIHLPSNLFIIATMNTSDQNVYTLDTAFQRRWEMKHISNDFTEKEEKLENSEILDTNVSWGTFLKVINDHILNNSSHMSSLEDKRIGKYFINKKDLENKKRIDYFAHKVLKYLWDDAFKLNRESVFKDEFKSLDSVIKIFIKSEGNERFKSIFNVEVQNKLSSKSNNNK</sequence>
<dbReference type="RefSeq" id="WP_167845450.1">
    <property type="nucleotide sequence ID" value="NZ_CP047225.1"/>
</dbReference>
<reference evidence="2 3" key="1">
    <citation type="submission" date="2019-12" db="EMBL/GenBank/DDBJ databases">
        <title>Sequencing and analysis of the whole genome of Mycoplasma gallinaceum strain Peacock20181011.</title>
        <authorList>
            <person name="Liu X."/>
            <person name="Qin Z."/>
            <person name="Xu H."/>
        </authorList>
    </citation>
    <scope>NUCLEOTIDE SEQUENCE [LARGE SCALE GENOMIC DNA]</scope>
    <source>
        <strain evidence="2 3">Peacock20181011</strain>
    </source>
</reference>
<dbReference type="SUPFAM" id="SSF52540">
    <property type="entry name" value="P-loop containing nucleoside triphosphate hydrolases"/>
    <property type="match status" value="1"/>
</dbReference>
<protein>
    <submittedName>
        <fullName evidence="2">AAA domain-containing protein</fullName>
    </submittedName>
</protein>
<evidence type="ECO:0000313" key="3">
    <source>
        <dbReference type="Proteomes" id="UP000503310"/>
    </source>
</evidence>
<dbReference type="EMBL" id="CP047225">
    <property type="protein sequence ID" value="QIW62494.1"/>
    <property type="molecule type" value="Genomic_DNA"/>
</dbReference>
<dbReference type="PANTHER" id="PTHR37291">
    <property type="entry name" value="5-METHYLCYTOSINE-SPECIFIC RESTRICTION ENZYME B"/>
    <property type="match status" value="1"/>
</dbReference>
<feature type="domain" description="ATPase dynein-related AAA" evidence="1">
    <location>
        <begin position="335"/>
        <end position="502"/>
    </location>
</feature>
<dbReference type="InterPro" id="IPR052934">
    <property type="entry name" value="Methyl-DNA_Rec/Restrict_Enz"/>
</dbReference>
<dbReference type="AlphaFoldDB" id="A0A6H0V435"/>
<name>A0A6H0V435_9BACT</name>
<accession>A0A6H0V435</accession>
<evidence type="ECO:0000259" key="1">
    <source>
        <dbReference type="Pfam" id="PF07728"/>
    </source>
</evidence>